<name>A0A1I3PDI3_9FLAO</name>
<sequence>MIISFHNRKSIITILKHLLFYYFYTPLRIHVNNILPIPPAGSVAILVYQTITKRLTQPLCLFPPSPLCSFTSLLLCLFAPLPLSSFASLLLRLFPPSPLCSFASLLLCSFASLLLTPARLLAPLLF</sequence>
<keyword evidence="1" id="KW-1133">Transmembrane helix</keyword>
<evidence type="ECO:0000256" key="1">
    <source>
        <dbReference type="SAM" id="Phobius"/>
    </source>
</evidence>
<keyword evidence="1" id="KW-0472">Membrane</keyword>
<keyword evidence="3" id="KW-1185">Reference proteome</keyword>
<dbReference type="AlphaFoldDB" id="A0A1I3PDI3"/>
<organism evidence="2 3">
    <name type="scientific">Myroides guanonis</name>
    <dbReference type="NCBI Taxonomy" id="1150112"/>
    <lineage>
        <taxon>Bacteria</taxon>
        <taxon>Pseudomonadati</taxon>
        <taxon>Bacteroidota</taxon>
        <taxon>Flavobacteriia</taxon>
        <taxon>Flavobacteriales</taxon>
        <taxon>Flavobacteriaceae</taxon>
        <taxon>Myroides</taxon>
    </lineage>
</organism>
<proteinExistence type="predicted"/>
<feature type="transmembrane region" description="Helical" evidence="1">
    <location>
        <begin position="101"/>
        <end position="122"/>
    </location>
</feature>
<keyword evidence="1" id="KW-0812">Transmembrane</keyword>
<accession>A0A1I3PDI3</accession>
<reference evidence="3" key="1">
    <citation type="submission" date="2016-10" db="EMBL/GenBank/DDBJ databases">
        <authorList>
            <person name="Varghese N."/>
            <person name="Submissions S."/>
        </authorList>
    </citation>
    <scope>NUCLEOTIDE SEQUENCE [LARGE SCALE GENOMIC DNA]</scope>
    <source>
        <strain evidence="3">DSM 26542</strain>
    </source>
</reference>
<evidence type="ECO:0000313" key="2">
    <source>
        <dbReference type="EMBL" id="SFJ19407.1"/>
    </source>
</evidence>
<protein>
    <submittedName>
        <fullName evidence="2">Uncharacterized protein</fullName>
    </submittedName>
</protein>
<evidence type="ECO:0000313" key="3">
    <source>
        <dbReference type="Proteomes" id="UP000243887"/>
    </source>
</evidence>
<dbReference type="Proteomes" id="UP000243887">
    <property type="component" value="Unassembled WGS sequence"/>
</dbReference>
<dbReference type="EMBL" id="FORU01000004">
    <property type="protein sequence ID" value="SFJ19407.1"/>
    <property type="molecule type" value="Genomic_DNA"/>
</dbReference>
<gene>
    <name evidence="2" type="ORF">SAMN04487893_10474</name>
</gene>
<dbReference type="STRING" id="1150112.SAMN04487893_10474"/>